<name>A0A915K833_ROMCU</name>
<dbReference type="WBParaSite" id="nRc.2.0.1.t34518-RA">
    <property type="protein sequence ID" value="nRc.2.0.1.t34518-RA"/>
    <property type="gene ID" value="nRc.2.0.1.g34518"/>
</dbReference>
<keyword evidence="1" id="KW-1185">Reference proteome</keyword>
<proteinExistence type="predicted"/>
<accession>A0A915K833</accession>
<protein>
    <submittedName>
        <fullName evidence="2">Uncharacterized protein</fullName>
    </submittedName>
</protein>
<reference evidence="2" key="1">
    <citation type="submission" date="2022-11" db="UniProtKB">
        <authorList>
            <consortium name="WormBaseParasite"/>
        </authorList>
    </citation>
    <scope>IDENTIFICATION</scope>
</reference>
<sequence length="162" mass="18531">MEVPMAKPFQSEEWQILRGIAKMASHGRRFLGGKMIRPNKVFTRLFDYPCKVPLYETNCVTYREFNSDVKSTIFSCKTRILSLSARFTALSSSILAERSAFRLEICADFSSRREFSRLVPSNVRSVSDKLFSNSSICDVTERTVINNHDNSKGLIGARRENF</sequence>
<dbReference type="Proteomes" id="UP000887565">
    <property type="component" value="Unplaced"/>
</dbReference>
<dbReference type="AlphaFoldDB" id="A0A915K833"/>
<organism evidence="1 2">
    <name type="scientific">Romanomermis culicivorax</name>
    <name type="common">Nematode worm</name>
    <dbReference type="NCBI Taxonomy" id="13658"/>
    <lineage>
        <taxon>Eukaryota</taxon>
        <taxon>Metazoa</taxon>
        <taxon>Ecdysozoa</taxon>
        <taxon>Nematoda</taxon>
        <taxon>Enoplea</taxon>
        <taxon>Dorylaimia</taxon>
        <taxon>Mermithida</taxon>
        <taxon>Mermithoidea</taxon>
        <taxon>Mermithidae</taxon>
        <taxon>Romanomermis</taxon>
    </lineage>
</organism>
<evidence type="ECO:0000313" key="1">
    <source>
        <dbReference type="Proteomes" id="UP000887565"/>
    </source>
</evidence>
<evidence type="ECO:0000313" key="2">
    <source>
        <dbReference type="WBParaSite" id="nRc.2.0.1.t34518-RA"/>
    </source>
</evidence>